<keyword evidence="2" id="KW-0489">Methyltransferase</keyword>
<dbReference type="AlphaFoldDB" id="A0A1M6QC34"/>
<reference evidence="2 3" key="1">
    <citation type="submission" date="2016-11" db="EMBL/GenBank/DDBJ databases">
        <authorList>
            <person name="Jaros S."/>
            <person name="Januszkiewicz K."/>
            <person name="Wedrychowicz H."/>
        </authorList>
    </citation>
    <scope>NUCLEOTIDE SEQUENCE [LARGE SCALE GENOMIC DNA]</scope>
    <source>
        <strain evidence="2 3">DSM 3090</strain>
    </source>
</reference>
<accession>A0A1M6QC34</accession>
<evidence type="ECO:0000313" key="2">
    <source>
        <dbReference type="EMBL" id="SHK17690.1"/>
    </source>
</evidence>
<dbReference type="STRING" id="1121331.SAMN02745248_01958"/>
<dbReference type="EMBL" id="FRAD01000016">
    <property type="protein sequence ID" value="SHK17690.1"/>
    <property type="molecule type" value="Genomic_DNA"/>
</dbReference>
<dbReference type="Pfam" id="PF13649">
    <property type="entry name" value="Methyltransf_25"/>
    <property type="match status" value="1"/>
</dbReference>
<dbReference type="Proteomes" id="UP000183952">
    <property type="component" value="Unassembled WGS sequence"/>
</dbReference>
<dbReference type="InterPro" id="IPR029063">
    <property type="entry name" value="SAM-dependent_MTases_sf"/>
</dbReference>
<protein>
    <submittedName>
        <fullName evidence="2">Methyltransferase domain-containing protein</fullName>
    </submittedName>
</protein>
<dbReference type="PANTHER" id="PTHR42912">
    <property type="entry name" value="METHYLTRANSFERASE"/>
    <property type="match status" value="1"/>
</dbReference>
<organism evidence="2 3">
    <name type="scientific">Hathewaya proteolytica DSM 3090</name>
    <dbReference type="NCBI Taxonomy" id="1121331"/>
    <lineage>
        <taxon>Bacteria</taxon>
        <taxon>Bacillati</taxon>
        <taxon>Bacillota</taxon>
        <taxon>Clostridia</taxon>
        <taxon>Eubacteriales</taxon>
        <taxon>Clostridiaceae</taxon>
        <taxon>Hathewaya</taxon>
    </lineage>
</organism>
<evidence type="ECO:0000313" key="3">
    <source>
        <dbReference type="Proteomes" id="UP000183952"/>
    </source>
</evidence>
<keyword evidence="2" id="KW-0808">Transferase</keyword>
<dbReference type="Gene3D" id="3.40.50.150">
    <property type="entry name" value="Vaccinia Virus protein VP39"/>
    <property type="match status" value="1"/>
</dbReference>
<name>A0A1M6QC34_9CLOT</name>
<feature type="domain" description="Methyltransferase" evidence="1">
    <location>
        <begin position="45"/>
        <end position="140"/>
    </location>
</feature>
<dbReference type="GO" id="GO:0008168">
    <property type="term" value="F:methyltransferase activity"/>
    <property type="evidence" value="ECO:0007669"/>
    <property type="project" value="UniProtKB-KW"/>
</dbReference>
<dbReference type="InterPro" id="IPR050508">
    <property type="entry name" value="Methyltransf_Superfamily"/>
</dbReference>
<dbReference type="RefSeq" id="WP_072903912.1">
    <property type="nucleotide sequence ID" value="NZ_FRAD01000016.1"/>
</dbReference>
<gene>
    <name evidence="2" type="ORF">SAMN02745248_01958</name>
</gene>
<dbReference type="OrthoDB" id="9810615at2"/>
<dbReference type="GO" id="GO:0032259">
    <property type="term" value="P:methylation"/>
    <property type="evidence" value="ECO:0007669"/>
    <property type="project" value="UniProtKB-KW"/>
</dbReference>
<dbReference type="CDD" id="cd02440">
    <property type="entry name" value="AdoMet_MTases"/>
    <property type="match status" value="1"/>
</dbReference>
<sequence>MENKYLKDYYDNYDEENRLLSQHGKVEFLTTLRYIDKYLKEDMKILEIGAGTGRYSLHYADKGFKVEAVELMPHNISVFQSKIKDDMTVNVHQGNACNLSMYEDNMFDMTLVLGPMYHLFTEEDKKAAISEALRVTKKGGLIYAAFTMNDSTIFNWGFMKGNILDAMKEKVVSEDFQCASNPDQIFEMWTMEDIKKLFSQYSVEKLHMIATDGLTNYRRDMVDEWSEEMFNAWLKYHFTVCEREDLIGYSDHTLFIGRKK</sequence>
<dbReference type="InterPro" id="IPR041698">
    <property type="entry name" value="Methyltransf_25"/>
</dbReference>
<dbReference type="SUPFAM" id="SSF53335">
    <property type="entry name" value="S-adenosyl-L-methionine-dependent methyltransferases"/>
    <property type="match status" value="1"/>
</dbReference>
<proteinExistence type="predicted"/>
<keyword evidence="3" id="KW-1185">Reference proteome</keyword>
<evidence type="ECO:0000259" key="1">
    <source>
        <dbReference type="Pfam" id="PF13649"/>
    </source>
</evidence>